<organism evidence="2 3">
    <name type="scientific">Caenorhabditis elegans</name>
    <dbReference type="NCBI Taxonomy" id="6239"/>
    <lineage>
        <taxon>Eukaryota</taxon>
        <taxon>Metazoa</taxon>
        <taxon>Ecdysozoa</taxon>
        <taxon>Nematoda</taxon>
        <taxon>Chromadorea</taxon>
        <taxon>Rhabditida</taxon>
        <taxon>Rhabditina</taxon>
        <taxon>Rhabditomorpha</taxon>
        <taxon>Rhabditoidea</taxon>
        <taxon>Rhabditidae</taxon>
        <taxon>Peloderinae</taxon>
        <taxon>Caenorhabditis</taxon>
    </lineage>
</organism>
<dbReference type="AGR" id="WB:WBGene00219458"/>
<dbReference type="RefSeq" id="NP_001255560.1">
    <property type="nucleotide sequence ID" value="NM_001268631.1"/>
</dbReference>
<dbReference type="WormBase" id="H21P03.10">
    <property type="protein sequence ID" value="CE47650"/>
    <property type="gene ID" value="WBGene00219458"/>
</dbReference>
<dbReference type="Proteomes" id="UP000001940">
    <property type="component" value="Chromosome IV"/>
</dbReference>
<gene>
    <name evidence="2" type="ORF">CELE_H21P03.10</name>
    <name evidence="2 4" type="ORF">H21P03.10</name>
</gene>
<evidence type="ECO:0000313" key="2">
    <source>
        <dbReference type="EMBL" id="CCH63849.1"/>
    </source>
</evidence>
<proteinExistence type="predicted"/>
<sequence>MTHLSFLYQLLIINLVVLSTPLGYSQGIALAPKTPRPSQEEEAPADETAVVSAPVPHIFTISESSYRSCYFKYVHQSFECPFDECFSVCNK</sequence>
<evidence type="ECO:0000313" key="3">
    <source>
        <dbReference type="Proteomes" id="UP000001940"/>
    </source>
</evidence>
<dbReference type="KEGG" id="cel:CELE_H21P03.10"/>
<reference evidence="2 3" key="1">
    <citation type="journal article" date="1998" name="Science">
        <title>Genome sequence of the nematode C. elegans: a platform for investigating biology.</title>
        <authorList>
            <consortium name="The C. elegans sequencing consortium"/>
            <person name="Sulson J.E."/>
            <person name="Waterston R."/>
        </authorList>
    </citation>
    <scope>NUCLEOTIDE SEQUENCE [LARGE SCALE GENOMIC DNA]</scope>
    <source>
        <strain evidence="2 3">Bristol N2</strain>
    </source>
</reference>
<accession>I2HAE2</accession>
<evidence type="ECO:0000256" key="1">
    <source>
        <dbReference type="SAM" id="SignalP"/>
    </source>
</evidence>
<keyword evidence="1" id="KW-0732">Signal</keyword>
<protein>
    <submittedName>
        <fullName evidence="2">BPTI/Kunitz inhibitor domain-containing protein</fullName>
    </submittedName>
</protein>
<feature type="signal peptide" evidence="1">
    <location>
        <begin position="1"/>
        <end position="25"/>
    </location>
</feature>
<name>I2HAE2_CAEEL</name>
<dbReference type="PaxDb" id="6239-H21P03.10"/>
<dbReference type="AlphaFoldDB" id="I2HAE2"/>
<dbReference type="InParanoid" id="I2HAE2"/>
<dbReference type="GeneID" id="13198204"/>
<dbReference type="EMBL" id="BX284604">
    <property type="protein sequence ID" value="CCH63849.1"/>
    <property type="molecule type" value="Genomic_DNA"/>
</dbReference>
<feature type="chain" id="PRO_5003659939" evidence="1">
    <location>
        <begin position="26"/>
        <end position="91"/>
    </location>
</feature>
<evidence type="ECO:0000313" key="4">
    <source>
        <dbReference type="WormBase" id="H21P03.10"/>
    </source>
</evidence>
<dbReference type="HOGENOM" id="CLU_2429058_0_0_1"/>
<dbReference type="CTD" id="13198204"/>
<dbReference type="Bgee" id="WBGene00219458">
    <property type="expression patterns" value="Expressed in larva and 1 other cell type or tissue"/>
</dbReference>
<keyword evidence="3" id="KW-1185">Reference proteome</keyword>